<dbReference type="EMBL" id="JBHUOM010000001">
    <property type="protein sequence ID" value="MFD2932500.1"/>
    <property type="molecule type" value="Genomic_DNA"/>
</dbReference>
<dbReference type="Proteomes" id="UP001597512">
    <property type="component" value="Unassembled WGS sequence"/>
</dbReference>
<comment type="caution">
    <text evidence="1">The sequence shown here is derived from an EMBL/GenBank/DDBJ whole genome shotgun (WGS) entry which is preliminary data.</text>
</comment>
<dbReference type="RefSeq" id="WP_381496696.1">
    <property type="nucleotide sequence ID" value="NZ_JBHUOM010000001.1"/>
</dbReference>
<gene>
    <name evidence="1" type="ORF">ACFS25_01835</name>
</gene>
<protein>
    <recommendedName>
        <fullName evidence="3">TonB C-terminal domain-containing protein</fullName>
    </recommendedName>
</protein>
<reference evidence="2" key="1">
    <citation type="journal article" date="2019" name="Int. J. Syst. Evol. Microbiol.">
        <title>The Global Catalogue of Microorganisms (GCM) 10K type strain sequencing project: providing services to taxonomists for standard genome sequencing and annotation.</title>
        <authorList>
            <consortium name="The Broad Institute Genomics Platform"/>
            <consortium name="The Broad Institute Genome Sequencing Center for Infectious Disease"/>
            <person name="Wu L."/>
            <person name="Ma J."/>
        </authorList>
    </citation>
    <scope>NUCLEOTIDE SEQUENCE [LARGE SCALE GENOMIC DNA]</scope>
    <source>
        <strain evidence="2">KCTC 52490</strain>
    </source>
</reference>
<organism evidence="1 2">
    <name type="scientific">Spirosoma flavum</name>
    <dbReference type="NCBI Taxonomy" id="2048557"/>
    <lineage>
        <taxon>Bacteria</taxon>
        <taxon>Pseudomonadati</taxon>
        <taxon>Bacteroidota</taxon>
        <taxon>Cytophagia</taxon>
        <taxon>Cytophagales</taxon>
        <taxon>Cytophagaceae</taxon>
        <taxon>Spirosoma</taxon>
    </lineage>
</organism>
<sequence>MICQEPEIADCRFAQWHSVERLWLLYLSFTLLLIRCSFAQGQTPPREQLIGTWIGVHSELSTDLVCPLPTYIQLDADSIYHLGLVDGSTSELKSTWSVTGENVRLDTIHYASRLLSVKDNLLRIGTNYPMVFRRFTDISIDSASAYQQLSGHVWQSDNLTIYLYTNGQVRLENTITNQRTAHFWQLAQFGQSVFLIIRGNQYNHNGGYKPLWQISTVSSKLMQAIGWNGCRVASETFRLVRDLSPDDLHQPTDFQTCDNCFQPIWHEVPLSHSPRRYDINQLFRKQYQPVSQSGQSGLIRIQFVVNCEGEQGLVDLHGFGEDYCPKIFDCRITDQLQTICRDYVAADPSLRMPEKTDARLQDVSVSLTFRLKDGLLTDILP</sequence>
<evidence type="ECO:0008006" key="3">
    <source>
        <dbReference type="Google" id="ProtNLM"/>
    </source>
</evidence>
<name>A0ABW6AFH4_9BACT</name>
<evidence type="ECO:0000313" key="2">
    <source>
        <dbReference type="Proteomes" id="UP001597512"/>
    </source>
</evidence>
<keyword evidence="2" id="KW-1185">Reference proteome</keyword>
<proteinExistence type="predicted"/>
<evidence type="ECO:0000313" key="1">
    <source>
        <dbReference type="EMBL" id="MFD2932500.1"/>
    </source>
</evidence>
<accession>A0ABW6AFH4</accession>